<dbReference type="AlphaFoldDB" id="A0AA96EZJ9"/>
<accession>A0AA96EZJ9</accession>
<dbReference type="SUPFAM" id="SSF56925">
    <property type="entry name" value="OMPA-like"/>
    <property type="match status" value="1"/>
</dbReference>
<gene>
    <name evidence="4" type="ORF">RN605_03485</name>
    <name evidence="3" type="ORF">RN608_10185</name>
</gene>
<reference evidence="3 5" key="1">
    <citation type="submission" date="2023-09" db="EMBL/GenBank/DDBJ databases">
        <title>Flavobacterium sp. a novel bacteria isolate from Pepper rhizosphere.</title>
        <authorList>
            <person name="Peng Y."/>
            <person name="Lee J."/>
        </authorList>
    </citation>
    <scope>NUCLEOTIDE SEQUENCE</scope>
    <source>
        <strain evidence="3">PMR2A8</strain>
        <strain evidence="4 5">PMTSA4</strain>
    </source>
</reference>
<accession>A0AA96F1Y2</accession>
<evidence type="ECO:0000313" key="3">
    <source>
        <dbReference type="EMBL" id="WNM18380.1"/>
    </source>
</evidence>
<evidence type="ECO:0000256" key="1">
    <source>
        <dbReference type="SAM" id="SignalP"/>
    </source>
</evidence>
<proteinExistence type="predicted"/>
<dbReference type="KEGG" id="fcj:RN605_03485"/>
<protein>
    <submittedName>
        <fullName evidence="3">Porin family protein</fullName>
    </submittedName>
</protein>
<organism evidence="3">
    <name type="scientific">Flavobacterium capsici</name>
    <dbReference type="NCBI Taxonomy" id="3075618"/>
    <lineage>
        <taxon>Bacteria</taxon>
        <taxon>Pseudomonadati</taxon>
        <taxon>Bacteroidota</taxon>
        <taxon>Flavobacteriia</taxon>
        <taxon>Flavobacteriales</taxon>
        <taxon>Flavobacteriaceae</taxon>
        <taxon>Flavobacterium</taxon>
    </lineage>
</organism>
<dbReference type="Gene3D" id="2.40.160.20">
    <property type="match status" value="1"/>
</dbReference>
<evidence type="ECO:0000259" key="2">
    <source>
        <dbReference type="Pfam" id="PF13568"/>
    </source>
</evidence>
<dbReference type="Pfam" id="PF13568">
    <property type="entry name" value="OMP_b-brl_2"/>
    <property type="match status" value="1"/>
</dbReference>
<dbReference type="EMBL" id="CP134878">
    <property type="protein sequence ID" value="WNM18380.1"/>
    <property type="molecule type" value="Genomic_DNA"/>
</dbReference>
<keyword evidence="1" id="KW-0732">Signal</keyword>
<dbReference type="EMBL" id="CP134890">
    <property type="protein sequence ID" value="WNM22431.1"/>
    <property type="molecule type" value="Genomic_DNA"/>
</dbReference>
<dbReference type="InterPro" id="IPR011250">
    <property type="entry name" value="OMP/PagP_B-barrel"/>
</dbReference>
<dbReference type="RefSeq" id="WP_313322259.1">
    <property type="nucleotide sequence ID" value="NZ_CP134878.1"/>
</dbReference>
<keyword evidence="5" id="KW-1185">Reference proteome</keyword>
<feature type="signal peptide" evidence="1">
    <location>
        <begin position="1"/>
        <end position="20"/>
    </location>
</feature>
<feature type="chain" id="PRO_5044705206" evidence="1">
    <location>
        <begin position="21"/>
        <end position="209"/>
    </location>
</feature>
<feature type="domain" description="Outer membrane protein beta-barrel" evidence="2">
    <location>
        <begin position="20"/>
        <end position="182"/>
    </location>
</feature>
<dbReference type="Proteomes" id="UP001304515">
    <property type="component" value="Chromosome"/>
</dbReference>
<name>A0AA96EZJ9_9FLAO</name>
<evidence type="ECO:0000313" key="5">
    <source>
        <dbReference type="Proteomes" id="UP001304515"/>
    </source>
</evidence>
<sequence length="209" mass="23466">MKKIACFVLVAFGLSLNMVAQKKGDIEAGFNIGYNSSSVSDSRNTSDSGNGFNIGGSLDFYLSNTWSIKTKLIYDQKGWNNDVYYDANSGNQYATDYNLNYLTVPVMANWHFGNTRNWYLNFGPYVGFLLNAKDARFNNDVTDFFNNTDFGLAFGVGVKIPVSDKVKLFFEFEGQGGFTDILKYQNNYDYSAVTNSRGSFNFGVNFLLK</sequence>
<evidence type="ECO:0000313" key="4">
    <source>
        <dbReference type="EMBL" id="WNM22431.1"/>
    </source>
</evidence>
<dbReference type="InterPro" id="IPR025665">
    <property type="entry name" value="Beta-barrel_OMP_2"/>
</dbReference>